<keyword evidence="4" id="KW-0813">Transport</keyword>
<evidence type="ECO:0000313" key="11">
    <source>
        <dbReference type="EMBL" id="MBB1486043.1"/>
    </source>
</evidence>
<feature type="transmembrane region" description="Helical" evidence="10">
    <location>
        <begin position="188"/>
        <end position="209"/>
    </location>
</feature>
<dbReference type="Proteomes" id="UP000565262">
    <property type="component" value="Unassembled WGS sequence"/>
</dbReference>
<dbReference type="GO" id="GO:0042910">
    <property type="term" value="F:xenobiotic transmembrane transporter activity"/>
    <property type="evidence" value="ECO:0007669"/>
    <property type="project" value="InterPro"/>
</dbReference>
<protein>
    <recommendedName>
        <fullName evidence="3">Multidrug export protein MepA</fullName>
    </recommendedName>
</protein>
<keyword evidence="5" id="KW-1003">Cell membrane</keyword>
<keyword evidence="6 10" id="KW-0812">Transmembrane</keyword>
<dbReference type="InterPro" id="IPR002528">
    <property type="entry name" value="MATE_fam"/>
</dbReference>
<feature type="transmembrane region" description="Helical" evidence="10">
    <location>
        <begin position="162"/>
        <end position="182"/>
    </location>
</feature>
<dbReference type="GO" id="GO:0005886">
    <property type="term" value="C:plasma membrane"/>
    <property type="evidence" value="ECO:0007669"/>
    <property type="project" value="UniProtKB-SubCell"/>
</dbReference>
<dbReference type="CDD" id="cd13143">
    <property type="entry name" value="MATE_MepA_like"/>
    <property type="match status" value="1"/>
</dbReference>
<feature type="transmembrane region" description="Helical" evidence="10">
    <location>
        <begin position="130"/>
        <end position="150"/>
    </location>
</feature>
<feature type="transmembrane region" description="Helical" evidence="10">
    <location>
        <begin position="86"/>
        <end position="110"/>
    </location>
</feature>
<dbReference type="PANTHER" id="PTHR43823">
    <property type="entry name" value="SPORULATION PROTEIN YKVU"/>
    <property type="match status" value="1"/>
</dbReference>
<evidence type="ECO:0000256" key="4">
    <source>
        <dbReference type="ARBA" id="ARBA00022448"/>
    </source>
</evidence>
<dbReference type="GO" id="GO:0015297">
    <property type="term" value="F:antiporter activity"/>
    <property type="evidence" value="ECO:0007669"/>
    <property type="project" value="InterPro"/>
</dbReference>
<evidence type="ECO:0000256" key="1">
    <source>
        <dbReference type="ARBA" id="ARBA00004429"/>
    </source>
</evidence>
<dbReference type="InterPro" id="IPR045070">
    <property type="entry name" value="MATE_MepA-like"/>
</dbReference>
<gene>
    <name evidence="11" type="ORF">H4O21_05430</name>
</gene>
<feature type="transmembrane region" description="Helical" evidence="10">
    <location>
        <begin position="385"/>
        <end position="405"/>
    </location>
</feature>
<evidence type="ECO:0000256" key="8">
    <source>
        <dbReference type="ARBA" id="ARBA00023136"/>
    </source>
</evidence>
<evidence type="ECO:0000256" key="6">
    <source>
        <dbReference type="ARBA" id="ARBA00022692"/>
    </source>
</evidence>
<dbReference type="InterPro" id="IPR048279">
    <property type="entry name" value="MdtK-like"/>
</dbReference>
<dbReference type="PANTHER" id="PTHR43823:SF3">
    <property type="entry name" value="MULTIDRUG EXPORT PROTEIN MEPA"/>
    <property type="match status" value="1"/>
</dbReference>
<sequence length="450" mass="49393">MNAISIYSQFWRYTLPTVAAMLVNGLYQVIDGIFIGHYVGGEGLAAINMAWPVIGFLVGIGMMVGVGTGILVSIRQGENNIPDARQALTTGLSLLLILAPLLALALNRWADLFMQWQGAEGRVADLALEYLQIQVFSCLFTLGGVALPFLLRNDNSPNLATLLMVVGAVLNFVLDYLFIAWLNWELQGAAIATGLAQFVVTLIGVAYFFSSRTELYLSLHNWQIDVRRFPQVLSLGASSFFMYIYGSVMVALHNAMLIQYGTPILVGAYAVIGYIIMIYYLLAEGIANGMQPLASYNYGAQRHDNIVKLLKVAMGSAILIGVLFVLVMNTWPVQIVSVFNNSDAELIDGAVAGIRWHMFALFLDGLMVVAAAYYQSIGQSKKAMLITVSNMVVQFPFLMILPVFFDVIGVWLAYPVSNIVIAAMVLIMLWRDFRNPVSASDAIKSEMEAC</sequence>
<feature type="transmembrane region" description="Helical" evidence="10">
    <location>
        <begin position="264"/>
        <end position="282"/>
    </location>
</feature>
<proteinExistence type="inferred from homology"/>
<accession>A0A839IKY6</accession>
<feature type="transmembrane region" description="Helical" evidence="10">
    <location>
        <begin position="312"/>
        <end position="334"/>
    </location>
</feature>
<dbReference type="PIRSF" id="PIRSF006603">
    <property type="entry name" value="DinF"/>
    <property type="match status" value="1"/>
</dbReference>
<dbReference type="EMBL" id="JACJFM010000005">
    <property type="protein sequence ID" value="MBB1486043.1"/>
    <property type="molecule type" value="Genomic_DNA"/>
</dbReference>
<comment type="caution">
    <text evidence="11">The sequence shown here is derived from an EMBL/GenBank/DDBJ whole genome shotgun (WGS) entry which is preliminary data.</text>
</comment>
<reference evidence="11 12" key="1">
    <citation type="submission" date="2020-08" db="EMBL/GenBank/DDBJ databases">
        <title>Oceanospirillum sp. nov. isolated from marine sediment.</title>
        <authorList>
            <person name="Ji X."/>
        </authorList>
    </citation>
    <scope>NUCLEOTIDE SEQUENCE [LARGE SCALE GENOMIC DNA]</scope>
    <source>
        <strain evidence="11 12">D5</strain>
    </source>
</reference>
<feature type="transmembrane region" description="Helical" evidence="10">
    <location>
        <begin position="12"/>
        <end position="30"/>
    </location>
</feature>
<keyword evidence="7 10" id="KW-1133">Transmembrane helix</keyword>
<keyword evidence="9" id="KW-0046">Antibiotic resistance</keyword>
<evidence type="ECO:0000256" key="7">
    <source>
        <dbReference type="ARBA" id="ARBA00022989"/>
    </source>
</evidence>
<dbReference type="RefSeq" id="WP_182807829.1">
    <property type="nucleotide sequence ID" value="NZ_JACJFM010000005.1"/>
</dbReference>
<comment type="similarity">
    <text evidence="2">Belongs to the multi antimicrobial extrusion (MATE) (TC 2.A.66.1) family. MepA subfamily.</text>
</comment>
<evidence type="ECO:0000256" key="10">
    <source>
        <dbReference type="SAM" id="Phobius"/>
    </source>
</evidence>
<feature type="transmembrane region" description="Helical" evidence="10">
    <location>
        <begin position="411"/>
        <end position="430"/>
    </location>
</feature>
<dbReference type="AlphaFoldDB" id="A0A839IKY6"/>
<dbReference type="NCBIfam" id="NF007130">
    <property type="entry name" value="PRK09575.1"/>
    <property type="match status" value="1"/>
</dbReference>
<dbReference type="GO" id="GO:0046677">
    <property type="term" value="P:response to antibiotic"/>
    <property type="evidence" value="ECO:0007669"/>
    <property type="project" value="UniProtKB-KW"/>
</dbReference>
<dbReference type="Pfam" id="PF01554">
    <property type="entry name" value="MatE"/>
    <property type="match status" value="2"/>
</dbReference>
<feature type="transmembrane region" description="Helical" evidence="10">
    <location>
        <begin position="354"/>
        <end position="373"/>
    </location>
</feature>
<evidence type="ECO:0000256" key="9">
    <source>
        <dbReference type="ARBA" id="ARBA00023251"/>
    </source>
</evidence>
<evidence type="ECO:0000256" key="5">
    <source>
        <dbReference type="ARBA" id="ARBA00022475"/>
    </source>
</evidence>
<evidence type="ECO:0000313" key="12">
    <source>
        <dbReference type="Proteomes" id="UP000565262"/>
    </source>
</evidence>
<name>A0A839IKY6_9GAMM</name>
<feature type="transmembrane region" description="Helical" evidence="10">
    <location>
        <begin position="229"/>
        <end position="252"/>
    </location>
</feature>
<organism evidence="11 12">
    <name type="scientific">Oceanospirillum sediminis</name>
    <dbReference type="NCBI Taxonomy" id="2760088"/>
    <lineage>
        <taxon>Bacteria</taxon>
        <taxon>Pseudomonadati</taxon>
        <taxon>Pseudomonadota</taxon>
        <taxon>Gammaproteobacteria</taxon>
        <taxon>Oceanospirillales</taxon>
        <taxon>Oceanospirillaceae</taxon>
        <taxon>Oceanospirillum</taxon>
    </lineage>
</organism>
<keyword evidence="12" id="KW-1185">Reference proteome</keyword>
<evidence type="ECO:0000256" key="3">
    <source>
        <dbReference type="ARBA" id="ARBA00022106"/>
    </source>
</evidence>
<keyword evidence="8 10" id="KW-0472">Membrane</keyword>
<dbReference type="InterPro" id="IPR051327">
    <property type="entry name" value="MATE_MepA_subfamily"/>
</dbReference>
<comment type="subcellular location">
    <subcellularLocation>
        <location evidence="1">Cell inner membrane</location>
        <topology evidence="1">Multi-pass membrane protein</topology>
    </subcellularLocation>
</comment>
<evidence type="ECO:0000256" key="2">
    <source>
        <dbReference type="ARBA" id="ARBA00008417"/>
    </source>
</evidence>
<feature type="transmembrane region" description="Helical" evidence="10">
    <location>
        <begin position="50"/>
        <end position="74"/>
    </location>
</feature>